<evidence type="ECO:0000256" key="8">
    <source>
        <dbReference type="PIRSR" id="PIRSR601019-2"/>
    </source>
</evidence>
<dbReference type="InterPro" id="IPR001019">
    <property type="entry name" value="Gprotein_alpha_su"/>
</dbReference>
<dbReference type="GO" id="GO:0031683">
    <property type="term" value="F:G-protein beta/gamma-subunit complex binding"/>
    <property type="evidence" value="ECO:0007669"/>
    <property type="project" value="InterPro"/>
</dbReference>
<dbReference type="Pfam" id="PF00503">
    <property type="entry name" value="G-alpha"/>
    <property type="match status" value="1"/>
</dbReference>
<dbReference type="PROSITE" id="PS51882">
    <property type="entry name" value="G_ALPHA"/>
    <property type="match status" value="1"/>
</dbReference>
<dbReference type="Gene3D" id="3.40.50.300">
    <property type="entry name" value="P-loop containing nucleotide triphosphate hydrolases"/>
    <property type="match status" value="1"/>
</dbReference>
<dbReference type="FunFam" id="3.40.50.300:FF:000181">
    <property type="entry name" value="Guanine nucleotide-binding protein subunit alpha"/>
    <property type="match status" value="1"/>
</dbReference>
<dbReference type="Proteomes" id="UP000050640">
    <property type="component" value="Unplaced"/>
</dbReference>
<dbReference type="GO" id="GO:0005834">
    <property type="term" value="C:heterotrimeric G-protein complex"/>
    <property type="evidence" value="ECO:0007669"/>
    <property type="project" value="TreeGrafter"/>
</dbReference>
<dbReference type="CDD" id="cd00066">
    <property type="entry name" value="G-alpha"/>
    <property type="match status" value="1"/>
</dbReference>
<sequence>MRILHLNGFTEEDKSHYRRSILRNIVDSVAKMLQACETYRVVHEHVIQEKADIFMKFYEEIDLNEENAKLVISQEMANIIQEIWKSSSMQFIYEKRFNYQLLDNVKFFLNSLERITSPDYSPTTQDILQCRFQTMNIHEINFIYKKVDFKMIDVGGQRSERRKWIHCFDDVSMVLFVVAMSDFDQPDPEDESQNRMRQSQRIFKTIAQSDYFKNSSIVLFLNKYDIFQEKIRCSSLKKCWPEYNGDNSLEDCTKYLENQFQRCVSNKQRYFAFVTTATDTKNIDLVFSLAVAHALDRNLKTIGIED</sequence>
<comment type="similarity">
    <text evidence="1">Belongs to the G-alpha family.</text>
</comment>
<evidence type="ECO:0000313" key="10">
    <source>
        <dbReference type="WBParaSite" id="EEL_0000542501-mRNA-1"/>
    </source>
</evidence>
<evidence type="ECO:0000313" key="9">
    <source>
        <dbReference type="Proteomes" id="UP000050640"/>
    </source>
</evidence>
<accession>A0A0R3RTV1</accession>
<keyword evidence="3 7" id="KW-0547">Nucleotide-binding</keyword>
<dbReference type="SUPFAM" id="SSF47895">
    <property type="entry name" value="Transducin (alpha subunit), insertion domain"/>
    <property type="match status" value="1"/>
</dbReference>
<dbReference type="InterPro" id="IPR027417">
    <property type="entry name" value="P-loop_NTPase"/>
</dbReference>
<feature type="binding site" evidence="7">
    <location>
        <position position="277"/>
    </location>
    <ligand>
        <name>GTP</name>
        <dbReference type="ChEBI" id="CHEBI:37565"/>
    </ligand>
</feature>
<reference evidence="10" key="1">
    <citation type="submission" date="2017-02" db="UniProtKB">
        <authorList>
            <consortium name="WormBaseParasite"/>
        </authorList>
    </citation>
    <scope>IDENTIFICATION</scope>
</reference>
<feature type="binding site" evidence="8">
    <location>
        <position position="134"/>
    </location>
    <ligand>
        <name>Mg(2+)</name>
        <dbReference type="ChEBI" id="CHEBI:18420"/>
    </ligand>
</feature>
<evidence type="ECO:0000256" key="1">
    <source>
        <dbReference type="ARBA" id="ARBA00005804"/>
    </source>
</evidence>
<keyword evidence="5 7" id="KW-0342">GTP-binding</keyword>
<keyword evidence="6" id="KW-0807">Transducer</keyword>
<dbReference type="AlphaFoldDB" id="A0A0R3RTV1"/>
<feature type="binding site" evidence="7">
    <location>
        <begin position="128"/>
        <end position="134"/>
    </location>
    <ligand>
        <name>GTP</name>
        <dbReference type="ChEBI" id="CHEBI:37565"/>
    </ligand>
</feature>
<dbReference type="GO" id="GO:0005737">
    <property type="term" value="C:cytoplasm"/>
    <property type="evidence" value="ECO:0007669"/>
    <property type="project" value="TreeGrafter"/>
</dbReference>
<evidence type="ECO:0000256" key="7">
    <source>
        <dbReference type="PIRSR" id="PIRSR601019-1"/>
    </source>
</evidence>
<organism evidence="9 10">
    <name type="scientific">Elaeophora elaphi</name>
    <dbReference type="NCBI Taxonomy" id="1147741"/>
    <lineage>
        <taxon>Eukaryota</taxon>
        <taxon>Metazoa</taxon>
        <taxon>Ecdysozoa</taxon>
        <taxon>Nematoda</taxon>
        <taxon>Chromadorea</taxon>
        <taxon>Rhabditida</taxon>
        <taxon>Spirurina</taxon>
        <taxon>Spiruromorpha</taxon>
        <taxon>Filarioidea</taxon>
        <taxon>Onchocercidae</taxon>
        <taxon>Elaeophora</taxon>
    </lineage>
</organism>
<dbReference type="Gene3D" id="1.10.400.10">
    <property type="entry name" value="GI Alpha 1, domain 2-like"/>
    <property type="match status" value="1"/>
</dbReference>
<dbReference type="GO" id="GO:0001664">
    <property type="term" value="F:G protein-coupled receptor binding"/>
    <property type="evidence" value="ECO:0007669"/>
    <property type="project" value="TreeGrafter"/>
</dbReference>
<feature type="binding site" evidence="7">
    <location>
        <begin position="222"/>
        <end position="225"/>
    </location>
    <ligand>
        <name>GTP</name>
        <dbReference type="ChEBI" id="CHEBI:37565"/>
    </ligand>
</feature>
<name>A0A0R3RTV1_9BILA</name>
<dbReference type="SUPFAM" id="SSF52540">
    <property type="entry name" value="P-loop containing nucleoside triphosphate hydrolases"/>
    <property type="match status" value="1"/>
</dbReference>
<dbReference type="GO" id="GO:0003924">
    <property type="term" value="F:GTPase activity"/>
    <property type="evidence" value="ECO:0007669"/>
    <property type="project" value="InterPro"/>
</dbReference>
<evidence type="ECO:0000256" key="3">
    <source>
        <dbReference type="ARBA" id="ARBA00022741"/>
    </source>
</evidence>
<dbReference type="PRINTS" id="PR00318">
    <property type="entry name" value="GPROTEINA"/>
</dbReference>
<dbReference type="InterPro" id="IPR011025">
    <property type="entry name" value="GproteinA_insert"/>
</dbReference>
<keyword evidence="2 8" id="KW-0479">Metal-binding</keyword>
<dbReference type="GO" id="GO:0005525">
    <property type="term" value="F:GTP binding"/>
    <property type="evidence" value="ECO:0007669"/>
    <property type="project" value="UniProtKB-KW"/>
</dbReference>
<keyword evidence="4 8" id="KW-0460">Magnesium</keyword>
<dbReference type="WBParaSite" id="EEL_0000542501-mRNA-1">
    <property type="protein sequence ID" value="EEL_0000542501-mRNA-1"/>
    <property type="gene ID" value="EEL_0000542501"/>
</dbReference>
<evidence type="ECO:0000256" key="2">
    <source>
        <dbReference type="ARBA" id="ARBA00022723"/>
    </source>
</evidence>
<keyword evidence="9" id="KW-1185">Reference proteome</keyword>
<evidence type="ECO:0000256" key="4">
    <source>
        <dbReference type="ARBA" id="ARBA00022842"/>
    </source>
</evidence>
<dbReference type="PANTHER" id="PTHR10218">
    <property type="entry name" value="GTP-BINDING PROTEIN ALPHA SUBUNIT"/>
    <property type="match status" value="1"/>
</dbReference>
<feature type="binding site" evidence="7">
    <location>
        <begin position="153"/>
        <end position="157"/>
    </location>
    <ligand>
        <name>GTP</name>
        <dbReference type="ChEBI" id="CHEBI:37565"/>
    </ligand>
</feature>
<dbReference type="STRING" id="1147741.A0A0R3RTV1"/>
<dbReference type="SMART" id="SM00275">
    <property type="entry name" value="G_alpha"/>
    <property type="match status" value="1"/>
</dbReference>
<evidence type="ECO:0000256" key="6">
    <source>
        <dbReference type="ARBA" id="ARBA00023224"/>
    </source>
</evidence>
<dbReference type="GO" id="GO:0007188">
    <property type="term" value="P:adenylate cyclase-modulating G protein-coupled receptor signaling pathway"/>
    <property type="evidence" value="ECO:0007669"/>
    <property type="project" value="TreeGrafter"/>
</dbReference>
<dbReference type="GO" id="GO:0046872">
    <property type="term" value="F:metal ion binding"/>
    <property type="evidence" value="ECO:0007669"/>
    <property type="project" value="UniProtKB-KW"/>
</dbReference>
<evidence type="ECO:0000256" key="5">
    <source>
        <dbReference type="ARBA" id="ARBA00023134"/>
    </source>
</evidence>
<protein>
    <submittedName>
        <fullName evidence="10">Guanine nucleotide-binding protein G(Q) subunit alpha</fullName>
    </submittedName>
</protein>
<dbReference type="PANTHER" id="PTHR10218:SF247">
    <property type="entry name" value="GUANINE NUCLEOTIDE-BINDING PROTEIN ALPHA-6 SUBUNIT"/>
    <property type="match status" value="1"/>
</dbReference>
<proteinExistence type="inferred from homology"/>